<keyword evidence="2 3" id="KW-0802">TPR repeat</keyword>
<evidence type="ECO:0008006" key="6">
    <source>
        <dbReference type="Google" id="ProtNLM"/>
    </source>
</evidence>
<dbReference type="Gene3D" id="1.25.40.10">
    <property type="entry name" value="Tetratricopeptide repeat domain"/>
    <property type="match status" value="4"/>
</dbReference>
<dbReference type="PANTHER" id="PTHR45641:SF19">
    <property type="entry name" value="NEPHROCYSTIN-3"/>
    <property type="match status" value="1"/>
</dbReference>
<sequence length="543" mass="64067">MQLFHDIISYFPHDEQAKKDMMNRFRLYGDEKSDYQSNDAIRRYLNNSFLQNLITKSLQGKDIDQLYQLRYFLVDLIKNFVIHQQMKLSKHELNHFKQKQGQIIQWNEARLCYDRAIKSNKINLQDSAVVLSSIGNVLYSQDKYEEAYDFYQQALEIREEYYEHFHVDIAISLDNISDILIDQKKYDQALEYQKRAMSICKEYYQSNHTYIALLLYRTGYILYQQEIIEEALNLNQQALTIMKNLCSSSHPDVLYALTNIAHIRYGQEMYEESLQLYQQVLALFIQLYSSDHIDIVYALINIGDILLDENENFEQALDFYQKSLTMLERSYPSYYAFIANNLNLIGNVIGQQMKFDQALEIYNRVLKIAQEKLDEALAIREKDLPYSYTTVLSNLMDIGRIKVNQSNFDGALDDFSRAVTLLQEYDPLNQSELAIGLEWIASIWNQKHVSIAKTISILAQGQPNRHEYQLSLIYEMKYYSIIEKNFSPDRKDVINSLTNIAQCYEHLNELEIALKYYQRSFSFDEKQTVKDKIDQLSTQINEE</sequence>
<evidence type="ECO:0000313" key="4">
    <source>
        <dbReference type="EMBL" id="CAF4037990.1"/>
    </source>
</evidence>
<feature type="repeat" description="TPR" evidence="3">
    <location>
        <begin position="128"/>
        <end position="161"/>
    </location>
</feature>
<dbReference type="InterPro" id="IPR019734">
    <property type="entry name" value="TPR_rpt"/>
</dbReference>
<proteinExistence type="predicted"/>
<gene>
    <name evidence="4" type="ORF">KXQ929_LOCUS30727</name>
</gene>
<dbReference type="Pfam" id="PF13424">
    <property type="entry name" value="TPR_12"/>
    <property type="match status" value="2"/>
</dbReference>
<evidence type="ECO:0000256" key="1">
    <source>
        <dbReference type="ARBA" id="ARBA00022737"/>
    </source>
</evidence>
<accession>A0A819QW06</accession>
<evidence type="ECO:0000313" key="5">
    <source>
        <dbReference type="Proteomes" id="UP000663868"/>
    </source>
</evidence>
<organism evidence="4 5">
    <name type="scientific">Adineta steineri</name>
    <dbReference type="NCBI Taxonomy" id="433720"/>
    <lineage>
        <taxon>Eukaryota</taxon>
        <taxon>Metazoa</taxon>
        <taxon>Spiralia</taxon>
        <taxon>Gnathifera</taxon>
        <taxon>Rotifera</taxon>
        <taxon>Eurotatoria</taxon>
        <taxon>Bdelloidea</taxon>
        <taxon>Adinetida</taxon>
        <taxon>Adinetidae</taxon>
        <taxon>Adineta</taxon>
    </lineage>
</organism>
<dbReference type="InterPro" id="IPR011990">
    <property type="entry name" value="TPR-like_helical_dom_sf"/>
</dbReference>
<dbReference type="PANTHER" id="PTHR45641">
    <property type="entry name" value="TETRATRICOPEPTIDE REPEAT PROTEIN (AFU_ORTHOLOGUE AFUA_6G03870)"/>
    <property type="match status" value="1"/>
</dbReference>
<comment type="caution">
    <text evidence="4">The sequence shown here is derived from an EMBL/GenBank/DDBJ whole genome shotgun (WGS) entry which is preliminary data.</text>
</comment>
<dbReference type="Pfam" id="PF13181">
    <property type="entry name" value="TPR_8"/>
    <property type="match status" value="1"/>
</dbReference>
<protein>
    <recommendedName>
        <fullName evidence="6">Tetratricopeptide repeat protein</fullName>
    </recommendedName>
</protein>
<reference evidence="4" key="1">
    <citation type="submission" date="2021-02" db="EMBL/GenBank/DDBJ databases">
        <authorList>
            <person name="Nowell W R."/>
        </authorList>
    </citation>
    <scope>NUCLEOTIDE SEQUENCE</scope>
</reference>
<dbReference type="SMART" id="SM00028">
    <property type="entry name" value="TPR"/>
    <property type="match status" value="8"/>
</dbReference>
<dbReference type="Proteomes" id="UP000663868">
    <property type="component" value="Unassembled WGS sequence"/>
</dbReference>
<dbReference type="PROSITE" id="PS50005">
    <property type="entry name" value="TPR"/>
    <property type="match status" value="3"/>
</dbReference>
<evidence type="ECO:0000256" key="3">
    <source>
        <dbReference type="PROSITE-ProRule" id="PRU00339"/>
    </source>
</evidence>
<dbReference type="Pfam" id="PF13374">
    <property type="entry name" value="TPR_10"/>
    <property type="match status" value="1"/>
</dbReference>
<dbReference type="AlphaFoldDB" id="A0A819QW06"/>
<keyword evidence="1" id="KW-0677">Repeat</keyword>
<evidence type="ECO:0000256" key="2">
    <source>
        <dbReference type="ARBA" id="ARBA00022803"/>
    </source>
</evidence>
<dbReference type="EMBL" id="CAJOBB010003390">
    <property type="protein sequence ID" value="CAF4037990.1"/>
    <property type="molecule type" value="Genomic_DNA"/>
</dbReference>
<feature type="repeat" description="TPR" evidence="3">
    <location>
        <begin position="339"/>
        <end position="372"/>
    </location>
</feature>
<dbReference type="SUPFAM" id="SSF48452">
    <property type="entry name" value="TPR-like"/>
    <property type="match status" value="3"/>
</dbReference>
<name>A0A819QW06_9BILA</name>
<feature type="repeat" description="TPR" evidence="3">
    <location>
        <begin position="494"/>
        <end position="527"/>
    </location>
</feature>
<dbReference type="PROSITE" id="PS50293">
    <property type="entry name" value="TPR_REGION"/>
    <property type="match status" value="1"/>
</dbReference>